<keyword evidence="1 2" id="KW-0129">CBS domain</keyword>
<dbReference type="InterPro" id="IPR046342">
    <property type="entry name" value="CBS_dom_sf"/>
</dbReference>
<evidence type="ECO:0000256" key="1">
    <source>
        <dbReference type="ARBA" id="ARBA00023122"/>
    </source>
</evidence>
<protein>
    <submittedName>
        <fullName evidence="4">CBS domain-containing protein</fullName>
    </submittedName>
</protein>
<dbReference type="Pfam" id="PF00571">
    <property type="entry name" value="CBS"/>
    <property type="match status" value="2"/>
</dbReference>
<dbReference type="PANTHER" id="PTHR43080">
    <property type="entry name" value="CBS DOMAIN-CONTAINING PROTEIN CBSX3, MITOCHONDRIAL"/>
    <property type="match status" value="1"/>
</dbReference>
<dbReference type="InterPro" id="IPR000644">
    <property type="entry name" value="CBS_dom"/>
</dbReference>
<reference evidence="4 5" key="1">
    <citation type="submission" date="2018-04" db="EMBL/GenBank/DDBJ databases">
        <title>Pelagivirga bohaiensis gen. nov., sp. nov., a bacterium isolated from the Bohai Sea.</title>
        <authorList>
            <person name="Ji X."/>
        </authorList>
    </citation>
    <scope>NUCLEOTIDE SEQUENCE [LARGE SCALE GENOMIC DNA]</scope>
    <source>
        <strain evidence="4 5">BH-SD19</strain>
    </source>
</reference>
<evidence type="ECO:0000313" key="4">
    <source>
        <dbReference type="EMBL" id="PVA08983.1"/>
    </source>
</evidence>
<dbReference type="Gene3D" id="3.10.580.10">
    <property type="entry name" value="CBS-domain"/>
    <property type="match status" value="1"/>
</dbReference>
<sequence length="168" mass="18092">MMVHEIMQSNVTTIGPNTSVRAAAALMANLDIGMLPVCDGDKPVGIVTDRDQVVRLMFDLEPNADLPVGALMSRPVLCCRPDHDVVRAARLMGRQRVRRLVVCDDAGALIGVLSLGDIARDASEELAGQARHLGPFNPEGMGQVDGIGRNIVQRPEIRANVDRGIGYE</sequence>
<dbReference type="Proteomes" id="UP000244446">
    <property type="component" value="Unassembled WGS sequence"/>
</dbReference>
<dbReference type="CDD" id="cd04622">
    <property type="entry name" value="CBS_pair_HRP1_like"/>
    <property type="match status" value="1"/>
</dbReference>
<feature type="domain" description="CBS" evidence="3">
    <location>
        <begin position="72"/>
        <end position="128"/>
    </location>
</feature>
<evidence type="ECO:0000256" key="2">
    <source>
        <dbReference type="PROSITE-ProRule" id="PRU00703"/>
    </source>
</evidence>
<dbReference type="PANTHER" id="PTHR43080:SF2">
    <property type="entry name" value="CBS DOMAIN-CONTAINING PROTEIN"/>
    <property type="match status" value="1"/>
</dbReference>
<dbReference type="SUPFAM" id="SSF54631">
    <property type="entry name" value="CBS-domain pair"/>
    <property type="match status" value="1"/>
</dbReference>
<name>A0A2T7G3J9_9RHOB</name>
<evidence type="ECO:0000313" key="5">
    <source>
        <dbReference type="Proteomes" id="UP000244446"/>
    </source>
</evidence>
<dbReference type="InterPro" id="IPR051257">
    <property type="entry name" value="Diverse_CBS-Domain"/>
</dbReference>
<dbReference type="SMART" id="SM00116">
    <property type="entry name" value="CBS"/>
    <property type="match status" value="2"/>
</dbReference>
<feature type="domain" description="CBS" evidence="3">
    <location>
        <begin position="7"/>
        <end position="66"/>
    </location>
</feature>
<dbReference type="EMBL" id="QCYH01000013">
    <property type="protein sequence ID" value="PVA08983.1"/>
    <property type="molecule type" value="Genomic_DNA"/>
</dbReference>
<organism evidence="4 5">
    <name type="scientific">Pelagivirga sediminicola</name>
    <dbReference type="NCBI Taxonomy" id="2170575"/>
    <lineage>
        <taxon>Bacteria</taxon>
        <taxon>Pseudomonadati</taxon>
        <taxon>Pseudomonadota</taxon>
        <taxon>Alphaproteobacteria</taxon>
        <taxon>Rhodobacterales</taxon>
        <taxon>Paracoccaceae</taxon>
        <taxon>Pelagivirga</taxon>
    </lineage>
</organism>
<evidence type="ECO:0000259" key="3">
    <source>
        <dbReference type="PROSITE" id="PS51371"/>
    </source>
</evidence>
<gene>
    <name evidence="4" type="ORF">DC366_16335</name>
</gene>
<comment type="caution">
    <text evidence="4">The sequence shown here is derived from an EMBL/GenBank/DDBJ whole genome shotgun (WGS) entry which is preliminary data.</text>
</comment>
<accession>A0A2T7G3J9</accession>
<dbReference type="PROSITE" id="PS51371">
    <property type="entry name" value="CBS"/>
    <property type="match status" value="2"/>
</dbReference>
<dbReference type="OrthoDB" id="9802114at2"/>
<proteinExistence type="predicted"/>
<keyword evidence="5" id="KW-1185">Reference proteome</keyword>
<dbReference type="AlphaFoldDB" id="A0A2T7G3J9"/>